<comment type="caution">
    <text evidence="1">The sequence shown here is derived from an EMBL/GenBank/DDBJ whole genome shotgun (WGS) entry which is preliminary data.</text>
</comment>
<gene>
    <name evidence="1" type="ORF">RRG08_031290</name>
</gene>
<dbReference type="Proteomes" id="UP001283361">
    <property type="component" value="Unassembled WGS sequence"/>
</dbReference>
<keyword evidence="2" id="KW-1185">Reference proteome</keyword>
<name>A0AAE1AIX1_9GAST</name>
<organism evidence="1 2">
    <name type="scientific">Elysia crispata</name>
    <name type="common">lettuce slug</name>
    <dbReference type="NCBI Taxonomy" id="231223"/>
    <lineage>
        <taxon>Eukaryota</taxon>
        <taxon>Metazoa</taxon>
        <taxon>Spiralia</taxon>
        <taxon>Lophotrochozoa</taxon>
        <taxon>Mollusca</taxon>
        <taxon>Gastropoda</taxon>
        <taxon>Heterobranchia</taxon>
        <taxon>Euthyneura</taxon>
        <taxon>Panpulmonata</taxon>
        <taxon>Sacoglossa</taxon>
        <taxon>Placobranchoidea</taxon>
        <taxon>Plakobranchidae</taxon>
        <taxon>Elysia</taxon>
    </lineage>
</organism>
<protein>
    <submittedName>
        <fullName evidence="1">Uncharacterized protein</fullName>
    </submittedName>
</protein>
<dbReference type="EMBL" id="JAWDGP010001753">
    <property type="protein sequence ID" value="KAK3788634.1"/>
    <property type="molecule type" value="Genomic_DNA"/>
</dbReference>
<sequence>MEKSDSVIAHVVVSTVQDSGLQKFILSYFYNSVDFPLKQGRDGLMGFVLIPKWLATDHPGGNKLVTSLDQRISPPVKLVQVEVITNRLECHDGLGEELDPAPREQTGRALALSWTDLTD</sequence>
<evidence type="ECO:0000313" key="1">
    <source>
        <dbReference type="EMBL" id="KAK3788634.1"/>
    </source>
</evidence>
<accession>A0AAE1AIX1</accession>
<evidence type="ECO:0000313" key="2">
    <source>
        <dbReference type="Proteomes" id="UP001283361"/>
    </source>
</evidence>
<dbReference type="AlphaFoldDB" id="A0AAE1AIX1"/>
<reference evidence="1" key="1">
    <citation type="journal article" date="2023" name="G3 (Bethesda)">
        <title>A reference genome for the long-term kleptoplast-retaining sea slug Elysia crispata morphotype clarki.</title>
        <authorList>
            <person name="Eastman K.E."/>
            <person name="Pendleton A.L."/>
            <person name="Shaikh M.A."/>
            <person name="Suttiyut T."/>
            <person name="Ogas R."/>
            <person name="Tomko P."/>
            <person name="Gavelis G."/>
            <person name="Widhalm J.R."/>
            <person name="Wisecaver J.H."/>
        </authorList>
    </citation>
    <scope>NUCLEOTIDE SEQUENCE</scope>
    <source>
        <strain evidence="1">ECLA1</strain>
    </source>
</reference>
<proteinExistence type="predicted"/>